<proteinExistence type="predicted"/>
<name>A0A915JPS7_ROMCU</name>
<dbReference type="AlphaFoldDB" id="A0A915JPS7"/>
<accession>A0A915JPS7</accession>
<dbReference type="Proteomes" id="UP000887565">
    <property type="component" value="Unplaced"/>
</dbReference>
<sequence>MVKKVSDKKFLAGNNLNTCFGISQLGEDVTLYPTVHYQQETMLYIQIINISLGADRGHLENPVTPERLRRVCVSRAVQFRKRRVNFKF</sequence>
<keyword evidence="1" id="KW-1185">Reference proteome</keyword>
<protein>
    <submittedName>
        <fullName evidence="2">Uncharacterized protein</fullName>
    </submittedName>
</protein>
<reference evidence="2" key="1">
    <citation type="submission" date="2022-11" db="UniProtKB">
        <authorList>
            <consortium name="WormBaseParasite"/>
        </authorList>
    </citation>
    <scope>IDENTIFICATION</scope>
</reference>
<organism evidence="1 2">
    <name type="scientific">Romanomermis culicivorax</name>
    <name type="common">Nematode worm</name>
    <dbReference type="NCBI Taxonomy" id="13658"/>
    <lineage>
        <taxon>Eukaryota</taxon>
        <taxon>Metazoa</taxon>
        <taxon>Ecdysozoa</taxon>
        <taxon>Nematoda</taxon>
        <taxon>Enoplea</taxon>
        <taxon>Dorylaimia</taxon>
        <taxon>Mermithida</taxon>
        <taxon>Mermithoidea</taxon>
        <taxon>Mermithidae</taxon>
        <taxon>Romanomermis</taxon>
    </lineage>
</organism>
<evidence type="ECO:0000313" key="1">
    <source>
        <dbReference type="Proteomes" id="UP000887565"/>
    </source>
</evidence>
<dbReference type="WBParaSite" id="nRc.2.0.1.t28102-RA">
    <property type="protein sequence ID" value="nRc.2.0.1.t28102-RA"/>
    <property type="gene ID" value="nRc.2.0.1.g28102"/>
</dbReference>
<evidence type="ECO:0000313" key="2">
    <source>
        <dbReference type="WBParaSite" id="nRc.2.0.1.t28102-RA"/>
    </source>
</evidence>